<keyword evidence="3" id="KW-1185">Reference proteome</keyword>
<name>A0ABN1IVW3_9FLAO</name>
<dbReference type="Proteomes" id="UP001501758">
    <property type="component" value="Unassembled WGS sequence"/>
</dbReference>
<evidence type="ECO:0000256" key="1">
    <source>
        <dbReference type="SAM" id="Phobius"/>
    </source>
</evidence>
<comment type="caution">
    <text evidence="2">The sequence shown here is derived from an EMBL/GenBank/DDBJ whole genome shotgun (WGS) entry which is preliminary data.</text>
</comment>
<protein>
    <recommendedName>
        <fullName evidence="4">DUF4178 domain-containing protein</fullName>
    </recommendedName>
</protein>
<evidence type="ECO:0000313" key="2">
    <source>
        <dbReference type="EMBL" id="GAA0722272.1"/>
    </source>
</evidence>
<feature type="transmembrane region" description="Helical" evidence="1">
    <location>
        <begin position="101"/>
        <end position="121"/>
    </location>
</feature>
<gene>
    <name evidence="2" type="ORF">GCM10009430_24520</name>
</gene>
<evidence type="ECO:0000313" key="3">
    <source>
        <dbReference type="Proteomes" id="UP001501758"/>
    </source>
</evidence>
<organism evidence="2 3">
    <name type="scientific">Aquimarina litoralis</name>
    <dbReference type="NCBI Taxonomy" id="584605"/>
    <lineage>
        <taxon>Bacteria</taxon>
        <taxon>Pseudomonadati</taxon>
        <taxon>Bacteroidota</taxon>
        <taxon>Flavobacteriia</taxon>
        <taxon>Flavobacteriales</taxon>
        <taxon>Flavobacteriaceae</taxon>
        <taxon>Aquimarina</taxon>
    </lineage>
</organism>
<keyword evidence="1" id="KW-0472">Membrane</keyword>
<reference evidence="2 3" key="1">
    <citation type="journal article" date="2019" name="Int. J. Syst. Evol. Microbiol.">
        <title>The Global Catalogue of Microorganisms (GCM) 10K type strain sequencing project: providing services to taxonomists for standard genome sequencing and annotation.</title>
        <authorList>
            <consortium name="The Broad Institute Genomics Platform"/>
            <consortium name="The Broad Institute Genome Sequencing Center for Infectious Disease"/>
            <person name="Wu L."/>
            <person name="Ma J."/>
        </authorList>
    </citation>
    <scope>NUCLEOTIDE SEQUENCE [LARGE SCALE GENOMIC DNA]</scope>
    <source>
        <strain evidence="2 3">JCM 15974</strain>
    </source>
</reference>
<accession>A0ABN1IVW3</accession>
<keyword evidence="1" id="KW-0812">Transmembrane</keyword>
<keyword evidence="1" id="KW-1133">Transmembrane helix</keyword>
<dbReference type="EMBL" id="BAAAGE010000002">
    <property type="protein sequence ID" value="GAA0722272.1"/>
    <property type="molecule type" value="Genomic_DNA"/>
</dbReference>
<sequence>MPIFTIQEHLEHYQTLKSQFVSPYHKSQVLMEVNLYKKVIQTGLIQHIQKSPIIEFYTTTDRKEIPKKHWTPQMKNAALAYIKEYPVWDAGKNFSVIGKTLFSIAGIGVLAACIFIFYLAFFTTPQSKNAIDEFVSLPEIGDKYYGFIHQVIDENQPPFLAHGWIKIVETNPKDSTCKYVTSASVGDLTFDTLEAEHTNFSAQLIEGKFIADKSSQKISIVSYDKRMKFDAQVMGNNKGHYKINSIK</sequence>
<proteinExistence type="predicted"/>
<dbReference type="RefSeq" id="WP_299897191.1">
    <property type="nucleotide sequence ID" value="NZ_BAAAGE010000002.1"/>
</dbReference>
<evidence type="ECO:0008006" key="4">
    <source>
        <dbReference type="Google" id="ProtNLM"/>
    </source>
</evidence>